<evidence type="ECO:0000313" key="2">
    <source>
        <dbReference type="Proteomes" id="UP001607303"/>
    </source>
</evidence>
<reference evidence="1 2" key="1">
    <citation type="journal article" date="2024" name="Ann. Entomol. Soc. Am.">
        <title>Genomic analyses of the southern and eastern yellowjacket wasps (Hymenoptera: Vespidae) reveal evolutionary signatures of social life.</title>
        <authorList>
            <person name="Catto M.A."/>
            <person name="Caine P.B."/>
            <person name="Orr S.E."/>
            <person name="Hunt B.G."/>
            <person name="Goodisman M.A.D."/>
        </authorList>
    </citation>
    <scope>NUCLEOTIDE SEQUENCE [LARGE SCALE GENOMIC DNA]</scope>
    <source>
        <strain evidence="1">232</strain>
        <tissue evidence="1">Head and thorax</tissue>
    </source>
</reference>
<dbReference type="Proteomes" id="UP001607303">
    <property type="component" value="Unassembled WGS sequence"/>
</dbReference>
<dbReference type="AlphaFoldDB" id="A0ABD2CF91"/>
<comment type="caution">
    <text evidence="1">The sequence shown here is derived from an EMBL/GenBank/DDBJ whole genome shotgun (WGS) entry which is preliminary data.</text>
</comment>
<proteinExistence type="predicted"/>
<protein>
    <submittedName>
        <fullName evidence="1">Uncharacterized protein</fullName>
    </submittedName>
</protein>
<gene>
    <name evidence="1" type="ORF">V1477_007994</name>
</gene>
<name>A0ABD2CF91_VESMC</name>
<evidence type="ECO:0000313" key="1">
    <source>
        <dbReference type="EMBL" id="KAL2743736.1"/>
    </source>
</evidence>
<sequence>MKDSPLIVRSRLWGGLIMPSLRYPLDICLYYYYTERKRECLYHLLADVYKANLITISNFHIEKES</sequence>
<accession>A0ABD2CF91</accession>
<dbReference type="EMBL" id="JAYRBN010000054">
    <property type="protein sequence ID" value="KAL2743736.1"/>
    <property type="molecule type" value="Genomic_DNA"/>
</dbReference>
<keyword evidence="2" id="KW-1185">Reference proteome</keyword>
<organism evidence="1 2">
    <name type="scientific">Vespula maculifrons</name>
    <name type="common">Eastern yellow jacket</name>
    <name type="synonym">Wasp</name>
    <dbReference type="NCBI Taxonomy" id="7453"/>
    <lineage>
        <taxon>Eukaryota</taxon>
        <taxon>Metazoa</taxon>
        <taxon>Ecdysozoa</taxon>
        <taxon>Arthropoda</taxon>
        <taxon>Hexapoda</taxon>
        <taxon>Insecta</taxon>
        <taxon>Pterygota</taxon>
        <taxon>Neoptera</taxon>
        <taxon>Endopterygota</taxon>
        <taxon>Hymenoptera</taxon>
        <taxon>Apocrita</taxon>
        <taxon>Aculeata</taxon>
        <taxon>Vespoidea</taxon>
        <taxon>Vespidae</taxon>
        <taxon>Vespinae</taxon>
        <taxon>Vespula</taxon>
    </lineage>
</organism>